<dbReference type="EMBL" id="CP013002">
    <property type="protein sequence ID" value="ALL14933.1"/>
    <property type="molecule type" value="Genomic_DNA"/>
</dbReference>
<dbReference type="STRING" id="69395.AQ619_17040"/>
<evidence type="ECO:0000313" key="3">
    <source>
        <dbReference type="Proteomes" id="UP000056905"/>
    </source>
</evidence>
<dbReference type="Pfam" id="PF09538">
    <property type="entry name" value="FYDLN_acid"/>
    <property type="match status" value="1"/>
</dbReference>
<organism evidence="2 3">
    <name type="scientific">Caulobacter henricii</name>
    <dbReference type="NCBI Taxonomy" id="69395"/>
    <lineage>
        <taxon>Bacteria</taxon>
        <taxon>Pseudomonadati</taxon>
        <taxon>Pseudomonadota</taxon>
        <taxon>Alphaproteobacteria</taxon>
        <taxon>Caulobacterales</taxon>
        <taxon>Caulobacteraceae</taxon>
        <taxon>Caulobacter</taxon>
    </lineage>
</organism>
<evidence type="ECO:0000256" key="1">
    <source>
        <dbReference type="SAM" id="MobiDB-lite"/>
    </source>
</evidence>
<dbReference type="InterPro" id="IPR012644">
    <property type="entry name" value="CHP02300_FYDLN_acid"/>
</dbReference>
<evidence type="ECO:0000313" key="2">
    <source>
        <dbReference type="EMBL" id="ALL14933.1"/>
    </source>
</evidence>
<dbReference type="AlphaFoldDB" id="A0A0P0P2Z0"/>
<feature type="compositionally biased region" description="Acidic residues" evidence="1">
    <location>
        <begin position="111"/>
        <end position="155"/>
    </location>
</feature>
<dbReference type="OrthoDB" id="9815689at2"/>
<sequence length="155" mass="17001">MANPELGAKQICPNCQSKFYDLGRRPALCPKCGESFDPEEALKSRRVRARAVTPDYDAEDEKPAPEPKDEDGFEDEVDETPEIDKVEPDVIETDDEDADPGAPTPAGGDDLGVDFAEDEDLAEDEADDVPFLEDEDEDVLDDEIEGLPGADDDDR</sequence>
<gene>
    <name evidence="2" type="ORF">AQ619_17040</name>
</gene>
<protein>
    <recommendedName>
        <fullName evidence="4">TIGR02300 family protein</fullName>
    </recommendedName>
</protein>
<dbReference type="Proteomes" id="UP000056905">
    <property type="component" value="Chromosome"/>
</dbReference>
<keyword evidence="3" id="KW-1185">Reference proteome</keyword>
<dbReference type="NCBIfam" id="TIGR02300">
    <property type="entry name" value="FYDLN_acid"/>
    <property type="match status" value="1"/>
</dbReference>
<accession>A0A0P0P2Z0</accession>
<name>A0A0P0P2Z0_9CAUL</name>
<feature type="compositionally biased region" description="Acidic residues" evidence="1">
    <location>
        <begin position="89"/>
        <end position="99"/>
    </location>
</feature>
<evidence type="ECO:0008006" key="4">
    <source>
        <dbReference type="Google" id="ProtNLM"/>
    </source>
</evidence>
<dbReference type="KEGG" id="chq:AQ619_17040"/>
<reference evidence="2 3" key="1">
    <citation type="submission" date="2015-10" db="EMBL/GenBank/DDBJ databases">
        <title>Conservation of the essential genome among Caulobacter and Brevundimonas species.</title>
        <authorList>
            <person name="Scott D."/>
            <person name="Ely B."/>
        </authorList>
    </citation>
    <scope>NUCLEOTIDE SEQUENCE [LARGE SCALE GENOMIC DNA]</scope>
    <source>
        <strain evidence="2 3">CB4</strain>
    </source>
</reference>
<feature type="compositionally biased region" description="Acidic residues" evidence="1">
    <location>
        <begin position="68"/>
        <end position="81"/>
    </location>
</feature>
<dbReference type="eggNOG" id="COG4530">
    <property type="taxonomic scope" value="Bacteria"/>
</dbReference>
<proteinExistence type="predicted"/>
<dbReference type="RefSeq" id="WP_062150485.1">
    <property type="nucleotide sequence ID" value="NZ_CP013002.1"/>
</dbReference>
<feature type="region of interest" description="Disordered" evidence="1">
    <location>
        <begin position="31"/>
        <end position="155"/>
    </location>
</feature>